<dbReference type="PROSITE" id="PS50097">
    <property type="entry name" value="BTB"/>
    <property type="match status" value="1"/>
</dbReference>
<keyword evidence="3" id="KW-1185">Reference proteome</keyword>
<dbReference type="InterPro" id="IPR011333">
    <property type="entry name" value="SKP1/BTB/POZ_sf"/>
</dbReference>
<dbReference type="CDD" id="cd18186">
    <property type="entry name" value="BTB_POZ_ZBTB_KLHL-like"/>
    <property type="match status" value="1"/>
</dbReference>
<sequence length="320" mass="35916">MAGLRYEQGDIWFEDGNVILVAENTAFRAHKSILSRNSKVFNEMFASPQSADGETFDGCPVVQMTDTKQEISFLLSVLCYVPDNNGVISFPESLPFAAVTSMLQLGSKYAVEPVRQDAIRRLKAVFAADLDTFEDRSYCITTDQDMDLDFVKVELRDAIAVVDLAQSFDLPMLLPLALYLCAQLDPKTLIFGFTDVNGKTWSLSSDNIYRVLLGLPQLRRASIVQQKFVQLQELSPECVSVENCKDILSQAAEDFLLALHDDANPLSGTSWLIRMGLCFPCQGTHRVRINKEREELWADLAKIFELDVQWPPAEEVEGNE</sequence>
<dbReference type="SUPFAM" id="SSF54695">
    <property type="entry name" value="POZ domain"/>
    <property type="match status" value="1"/>
</dbReference>
<comment type="caution">
    <text evidence="2">The sequence shown here is derived from an EMBL/GenBank/DDBJ whole genome shotgun (WGS) entry which is preliminary data.</text>
</comment>
<dbReference type="AlphaFoldDB" id="A0A8K0XQX4"/>
<organism evidence="2 3">
    <name type="scientific">Cristinia sonorae</name>
    <dbReference type="NCBI Taxonomy" id="1940300"/>
    <lineage>
        <taxon>Eukaryota</taxon>
        <taxon>Fungi</taxon>
        <taxon>Dikarya</taxon>
        <taxon>Basidiomycota</taxon>
        <taxon>Agaricomycotina</taxon>
        <taxon>Agaricomycetes</taxon>
        <taxon>Agaricomycetidae</taxon>
        <taxon>Agaricales</taxon>
        <taxon>Pleurotineae</taxon>
        <taxon>Stephanosporaceae</taxon>
        <taxon>Cristinia</taxon>
    </lineage>
</organism>
<gene>
    <name evidence="2" type="ORF">BXZ70DRAFT_1063939</name>
</gene>
<evidence type="ECO:0000313" key="2">
    <source>
        <dbReference type="EMBL" id="KAH8101938.1"/>
    </source>
</evidence>
<dbReference type="OrthoDB" id="2757422at2759"/>
<dbReference type="Gene3D" id="3.30.710.10">
    <property type="entry name" value="Potassium Channel Kv1.1, Chain A"/>
    <property type="match status" value="1"/>
</dbReference>
<evidence type="ECO:0000259" key="1">
    <source>
        <dbReference type="PROSITE" id="PS50097"/>
    </source>
</evidence>
<proteinExistence type="predicted"/>
<evidence type="ECO:0000313" key="3">
    <source>
        <dbReference type="Proteomes" id="UP000813824"/>
    </source>
</evidence>
<protein>
    <recommendedName>
        <fullName evidence="1">BTB domain-containing protein</fullName>
    </recommendedName>
</protein>
<reference evidence="2" key="1">
    <citation type="journal article" date="2021" name="New Phytol.">
        <title>Evolutionary innovations through gain and loss of genes in the ectomycorrhizal Boletales.</title>
        <authorList>
            <person name="Wu G."/>
            <person name="Miyauchi S."/>
            <person name="Morin E."/>
            <person name="Kuo A."/>
            <person name="Drula E."/>
            <person name="Varga T."/>
            <person name="Kohler A."/>
            <person name="Feng B."/>
            <person name="Cao Y."/>
            <person name="Lipzen A."/>
            <person name="Daum C."/>
            <person name="Hundley H."/>
            <person name="Pangilinan J."/>
            <person name="Johnson J."/>
            <person name="Barry K."/>
            <person name="LaButti K."/>
            <person name="Ng V."/>
            <person name="Ahrendt S."/>
            <person name="Min B."/>
            <person name="Choi I.G."/>
            <person name="Park H."/>
            <person name="Plett J.M."/>
            <person name="Magnuson J."/>
            <person name="Spatafora J.W."/>
            <person name="Nagy L.G."/>
            <person name="Henrissat B."/>
            <person name="Grigoriev I.V."/>
            <person name="Yang Z.L."/>
            <person name="Xu J."/>
            <person name="Martin F.M."/>
        </authorList>
    </citation>
    <scope>NUCLEOTIDE SEQUENCE</scope>
    <source>
        <strain evidence="2">KKN 215</strain>
    </source>
</reference>
<feature type="domain" description="BTB" evidence="1">
    <location>
        <begin position="16"/>
        <end position="81"/>
    </location>
</feature>
<dbReference type="Pfam" id="PF00651">
    <property type="entry name" value="BTB"/>
    <property type="match status" value="1"/>
</dbReference>
<dbReference type="Proteomes" id="UP000813824">
    <property type="component" value="Unassembled WGS sequence"/>
</dbReference>
<name>A0A8K0XQX4_9AGAR</name>
<dbReference type="EMBL" id="JAEVFJ010000011">
    <property type="protein sequence ID" value="KAH8101938.1"/>
    <property type="molecule type" value="Genomic_DNA"/>
</dbReference>
<accession>A0A8K0XQX4</accession>
<dbReference type="InterPro" id="IPR000210">
    <property type="entry name" value="BTB/POZ_dom"/>
</dbReference>